<dbReference type="InterPro" id="IPR055170">
    <property type="entry name" value="GFO_IDH_MocA-like_dom"/>
</dbReference>
<dbReference type="PANTHER" id="PTHR43818:SF11">
    <property type="entry name" value="BCDNA.GH03377"/>
    <property type="match status" value="1"/>
</dbReference>
<evidence type="ECO:0000313" key="4">
    <source>
        <dbReference type="EMBL" id="NJC73427.1"/>
    </source>
</evidence>
<dbReference type="RefSeq" id="WP_167928335.1">
    <property type="nucleotide sequence ID" value="NZ_JAATVY010000030.1"/>
</dbReference>
<evidence type="ECO:0000259" key="3">
    <source>
        <dbReference type="Pfam" id="PF22725"/>
    </source>
</evidence>
<protein>
    <submittedName>
        <fullName evidence="4">Gfo/Idh/MocA family oxidoreductase</fullName>
    </submittedName>
</protein>
<gene>
    <name evidence="4" type="ORF">HC031_27430</name>
</gene>
<evidence type="ECO:0000259" key="2">
    <source>
        <dbReference type="Pfam" id="PF01408"/>
    </source>
</evidence>
<organism evidence="4 5">
    <name type="scientific">Planosporangium thailandense</name>
    <dbReference type="NCBI Taxonomy" id="765197"/>
    <lineage>
        <taxon>Bacteria</taxon>
        <taxon>Bacillati</taxon>
        <taxon>Actinomycetota</taxon>
        <taxon>Actinomycetes</taxon>
        <taxon>Micromonosporales</taxon>
        <taxon>Micromonosporaceae</taxon>
        <taxon>Planosporangium</taxon>
    </lineage>
</organism>
<dbReference type="Pfam" id="PF01408">
    <property type="entry name" value="GFO_IDH_MocA"/>
    <property type="match status" value="1"/>
</dbReference>
<keyword evidence="1" id="KW-0560">Oxidoreductase</keyword>
<accession>A0ABX0Y4T9</accession>
<dbReference type="Gene3D" id="3.40.50.720">
    <property type="entry name" value="NAD(P)-binding Rossmann-like Domain"/>
    <property type="match status" value="1"/>
</dbReference>
<dbReference type="InterPro" id="IPR036291">
    <property type="entry name" value="NAD(P)-bd_dom_sf"/>
</dbReference>
<feature type="domain" description="GFO/IDH/MocA-like oxidoreductase" evidence="3">
    <location>
        <begin position="144"/>
        <end position="277"/>
    </location>
</feature>
<dbReference type="SUPFAM" id="SSF55347">
    <property type="entry name" value="Glyceraldehyde-3-phosphate dehydrogenase-like, C-terminal domain"/>
    <property type="match status" value="1"/>
</dbReference>
<proteinExistence type="predicted"/>
<reference evidence="4 5" key="1">
    <citation type="submission" date="2020-03" db="EMBL/GenBank/DDBJ databases">
        <title>WGS of the type strain of Planosporangium spp.</title>
        <authorList>
            <person name="Thawai C."/>
        </authorList>
    </citation>
    <scope>NUCLEOTIDE SEQUENCE [LARGE SCALE GENOMIC DNA]</scope>
    <source>
        <strain evidence="4 5">TBRC 5610</strain>
    </source>
</reference>
<evidence type="ECO:0000256" key="1">
    <source>
        <dbReference type="ARBA" id="ARBA00023002"/>
    </source>
</evidence>
<keyword evidence="5" id="KW-1185">Reference proteome</keyword>
<sequence length="369" mass="40506">MRPLVVAVNGATGRMGRARHLEGALIPLRRSGVRSGDSRRELDLVLVGRRPDALRELAAEHGIQRWSTSLDEVLSDPDVDVYFDAQRSGERAAAVRAAIAAGKHVYCEKPLAPTRLEAVALARAAQNAGVRTGVVQDKLFTPGFRALGELVRAGRLGRVVDVRGDFGYWVHTGEDRAPQRPSWNYRRADGGEFIGDLFSHWFYLLDLIRTPVSVAALGATHVPQRHDEHGQLYDVDVEDLAHVLVRLDDRVTGVVSSSWIQRPATPFTLTVHGSRLSARATPDGCAVADLTTGDKAPSAEPPWRPVDVPNHGDEFLSQWGDFLAHVAFGTDYRLTFSYAARAAAFCDAIRTSLAQGTWCDIPYEERGTR</sequence>
<dbReference type="SUPFAM" id="SSF51735">
    <property type="entry name" value="NAD(P)-binding Rossmann-fold domains"/>
    <property type="match status" value="1"/>
</dbReference>
<feature type="domain" description="Gfo/Idh/MocA-like oxidoreductase N-terminal" evidence="2">
    <location>
        <begin position="46"/>
        <end position="134"/>
    </location>
</feature>
<name>A0ABX0Y4T9_9ACTN</name>
<dbReference type="InterPro" id="IPR050463">
    <property type="entry name" value="Gfo/Idh/MocA_oxidrdct_glycsds"/>
</dbReference>
<comment type="caution">
    <text evidence="4">The sequence shown here is derived from an EMBL/GenBank/DDBJ whole genome shotgun (WGS) entry which is preliminary data.</text>
</comment>
<dbReference type="PANTHER" id="PTHR43818">
    <property type="entry name" value="BCDNA.GH03377"/>
    <property type="match status" value="1"/>
</dbReference>
<dbReference type="Pfam" id="PF22725">
    <property type="entry name" value="GFO_IDH_MocA_C3"/>
    <property type="match status" value="1"/>
</dbReference>
<dbReference type="EMBL" id="JAATVY010000030">
    <property type="protein sequence ID" value="NJC73427.1"/>
    <property type="molecule type" value="Genomic_DNA"/>
</dbReference>
<dbReference type="Proteomes" id="UP000722989">
    <property type="component" value="Unassembled WGS sequence"/>
</dbReference>
<dbReference type="InterPro" id="IPR000683">
    <property type="entry name" value="Gfo/Idh/MocA-like_OxRdtase_N"/>
</dbReference>
<dbReference type="Gene3D" id="3.30.360.10">
    <property type="entry name" value="Dihydrodipicolinate Reductase, domain 2"/>
    <property type="match status" value="1"/>
</dbReference>
<evidence type="ECO:0000313" key="5">
    <source>
        <dbReference type="Proteomes" id="UP000722989"/>
    </source>
</evidence>